<gene>
    <name evidence="2" type="ORF">GUJ93_ZPchr0010g9910</name>
</gene>
<organism evidence="2 3">
    <name type="scientific">Zizania palustris</name>
    <name type="common">Northern wild rice</name>
    <dbReference type="NCBI Taxonomy" id="103762"/>
    <lineage>
        <taxon>Eukaryota</taxon>
        <taxon>Viridiplantae</taxon>
        <taxon>Streptophyta</taxon>
        <taxon>Embryophyta</taxon>
        <taxon>Tracheophyta</taxon>
        <taxon>Spermatophyta</taxon>
        <taxon>Magnoliopsida</taxon>
        <taxon>Liliopsida</taxon>
        <taxon>Poales</taxon>
        <taxon>Poaceae</taxon>
        <taxon>BOP clade</taxon>
        <taxon>Oryzoideae</taxon>
        <taxon>Oryzeae</taxon>
        <taxon>Zizaniinae</taxon>
        <taxon>Zizania</taxon>
    </lineage>
</organism>
<keyword evidence="3" id="KW-1185">Reference proteome</keyword>
<feature type="region of interest" description="Disordered" evidence="1">
    <location>
        <begin position="1"/>
        <end position="21"/>
    </location>
</feature>
<reference evidence="2" key="1">
    <citation type="journal article" date="2021" name="bioRxiv">
        <title>Whole Genome Assembly and Annotation of Northern Wild Rice, Zizania palustris L., Supports a Whole Genome Duplication in the Zizania Genus.</title>
        <authorList>
            <person name="Haas M."/>
            <person name="Kono T."/>
            <person name="Macchietto M."/>
            <person name="Millas R."/>
            <person name="McGilp L."/>
            <person name="Shao M."/>
            <person name="Duquette J."/>
            <person name="Hirsch C.N."/>
            <person name="Kimball J."/>
        </authorList>
    </citation>
    <scope>NUCLEOTIDE SEQUENCE</scope>
    <source>
        <tissue evidence="2">Fresh leaf tissue</tissue>
    </source>
</reference>
<comment type="caution">
    <text evidence="2">The sequence shown here is derived from an EMBL/GenBank/DDBJ whole genome shotgun (WGS) entry which is preliminary data.</text>
</comment>
<protein>
    <submittedName>
        <fullName evidence="2">Uncharacterized protein</fullName>
    </submittedName>
</protein>
<dbReference type="AlphaFoldDB" id="A0A8J5W742"/>
<dbReference type="Proteomes" id="UP000729402">
    <property type="component" value="Unassembled WGS sequence"/>
</dbReference>
<accession>A0A8J5W742</accession>
<proteinExistence type="predicted"/>
<sequence length="131" mass="14488">MRTAHGGLQLAEAAHRSRDMQAREEAITGRQKAYAALLCDSSACTAHNPAKQQPFRQKPALLFSPEINVLWWIKNPAEEFRPRLPPASSLLCGYRITPVGPGGNELLARRGNGRRGQTPKKITLEKIAMTM</sequence>
<evidence type="ECO:0000256" key="1">
    <source>
        <dbReference type="SAM" id="MobiDB-lite"/>
    </source>
</evidence>
<reference evidence="2" key="2">
    <citation type="submission" date="2021-02" db="EMBL/GenBank/DDBJ databases">
        <authorList>
            <person name="Kimball J.A."/>
            <person name="Haas M.W."/>
            <person name="Macchietto M."/>
            <person name="Kono T."/>
            <person name="Duquette J."/>
            <person name="Shao M."/>
        </authorList>
    </citation>
    <scope>NUCLEOTIDE SEQUENCE</scope>
    <source>
        <tissue evidence="2">Fresh leaf tissue</tissue>
    </source>
</reference>
<evidence type="ECO:0000313" key="2">
    <source>
        <dbReference type="EMBL" id="KAG8083929.1"/>
    </source>
</evidence>
<evidence type="ECO:0000313" key="3">
    <source>
        <dbReference type="Proteomes" id="UP000729402"/>
    </source>
</evidence>
<name>A0A8J5W742_ZIZPA</name>
<dbReference type="EMBL" id="JAAALK010000082">
    <property type="protein sequence ID" value="KAG8083929.1"/>
    <property type="molecule type" value="Genomic_DNA"/>
</dbReference>